<evidence type="ECO:0000313" key="1">
    <source>
        <dbReference type="EMBL" id="AMR80368.1"/>
    </source>
</evidence>
<dbReference type="AlphaFoldDB" id="A0A142JQK6"/>
<sequence length="87" mass="9840">MALRRQRRDRWSSRTVFWAAVRFSACGELRAESWPAVAQRWAALLAEADQEHLPPIPGQAEADTLGRHATRADRALAHMRDIVGGRH</sequence>
<dbReference type="EMBL" id="CP014844">
    <property type="protein sequence ID" value="AMR80368.1"/>
    <property type="molecule type" value="Genomic_DNA"/>
</dbReference>
<dbReference type="Proteomes" id="UP000075238">
    <property type="component" value="Chromosome 1"/>
</dbReference>
<dbReference type="KEGG" id="cnan:A2G96_16950"/>
<reference evidence="1 2" key="1">
    <citation type="submission" date="2016-03" db="EMBL/GenBank/DDBJ databases">
        <title>Complete genome sequence of a novel chlorpyrifos degrading bacterium, Cupriavidus nantongensis sp. X1.</title>
        <authorList>
            <person name="Fang L."/>
        </authorList>
    </citation>
    <scope>NUCLEOTIDE SEQUENCE [LARGE SCALE GENOMIC DNA]</scope>
    <source>
        <strain evidence="1 2">X1</strain>
    </source>
</reference>
<protein>
    <submittedName>
        <fullName evidence="1">Uncharacterized protein</fullName>
    </submittedName>
</protein>
<accession>A0A142JQK6</accession>
<organism evidence="1 2">
    <name type="scientific">Cupriavidus nantongensis</name>
    <dbReference type="NCBI Taxonomy" id="1796606"/>
    <lineage>
        <taxon>Bacteria</taxon>
        <taxon>Pseudomonadati</taxon>
        <taxon>Pseudomonadota</taxon>
        <taxon>Betaproteobacteria</taxon>
        <taxon>Burkholderiales</taxon>
        <taxon>Burkholderiaceae</taxon>
        <taxon>Cupriavidus</taxon>
    </lineage>
</organism>
<evidence type="ECO:0000313" key="2">
    <source>
        <dbReference type="Proteomes" id="UP000075238"/>
    </source>
</evidence>
<keyword evidence="2" id="KW-1185">Reference proteome</keyword>
<proteinExistence type="predicted"/>
<gene>
    <name evidence="1" type="ORF">A2G96_16950</name>
</gene>
<name>A0A142JQK6_9BURK</name>